<dbReference type="Proteomes" id="UP000016922">
    <property type="component" value="Unassembled WGS sequence"/>
</dbReference>
<dbReference type="EMBL" id="KE145359">
    <property type="protein sequence ID" value="EPE32273.1"/>
    <property type="molecule type" value="Genomic_DNA"/>
</dbReference>
<protein>
    <submittedName>
        <fullName evidence="2">Uncharacterized protein</fullName>
    </submittedName>
</protein>
<feature type="compositionally biased region" description="Low complexity" evidence="1">
    <location>
        <begin position="26"/>
        <end position="42"/>
    </location>
</feature>
<feature type="compositionally biased region" description="Polar residues" evidence="1">
    <location>
        <begin position="1"/>
        <end position="12"/>
    </location>
</feature>
<gene>
    <name evidence="2" type="ORF">GLAREA_07406</name>
</gene>
<accession>S3E1C1</accession>
<sequence>MTATHGLQSSNHPAPGSATMGTYQEATSQSGASGRGSSTTSREIAPAGPVPTQNYRHPSYCPVPGYSSFKLDNYEHQANTTAAHSNIVQKPDALNNYEQSNTAVVSTRLNSLGQPVASYGNFGGHGPSGDMTAPQSQGGRTTGYVGNYSAQSGSSVSSFT</sequence>
<dbReference type="RefSeq" id="XP_008080285.1">
    <property type="nucleotide sequence ID" value="XM_008082094.1"/>
</dbReference>
<name>S3E1C1_GLAL2</name>
<reference evidence="2 3" key="1">
    <citation type="journal article" date="2013" name="BMC Genomics">
        <title>Genomics-driven discovery of the pneumocandin biosynthetic gene cluster in the fungus Glarea lozoyensis.</title>
        <authorList>
            <person name="Chen L."/>
            <person name="Yue Q."/>
            <person name="Zhang X."/>
            <person name="Xiang M."/>
            <person name="Wang C."/>
            <person name="Li S."/>
            <person name="Che Y."/>
            <person name="Ortiz-Lopez F.J."/>
            <person name="Bills G.F."/>
            <person name="Liu X."/>
            <person name="An Z."/>
        </authorList>
    </citation>
    <scope>NUCLEOTIDE SEQUENCE [LARGE SCALE GENOMIC DNA]</scope>
    <source>
        <strain evidence="3">ATCC 20868 / MF5171</strain>
    </source>
</reference>
<feature type="compositionally biased region" description="Polar residues" evidence="1">
    <location>
        <begin position="148"/>
        <end position="160"/>
    </location>
</feature>
<dbReference type="KEGG" id="glz:GLAREA_07406"/>
<keyword evidence="3" id="KW-1185">Reference proteome</keyword>
<feature type="region of interest" description="Disordered" evidence="1">
    <location>
        <begin position="120"/>
        <end position="160"/>
    </location>
</feature>
<dbReference type="GeneID" id="19466459"/>
<feature type="region of interest" description="Disordered" evidence="1">
    <location>
        <begin position="1"/>
        <end position="58"/>
    </location>
</feature>
<proteinExistence type="predicted"/>
<dbReference type="AlphaFoldDB" id="S3E1C1"/>
<organism evidence="2 3">
    <name type="scientific">Glarea lozoyensis (strain ATCC 20868 / MF5171)</name>
    <dbReference type="NCBI Taxonomy" id="1116229"/>
    <lineage>
        <taxon>Eukaryota</taxon>
        <taxon>Fungi</taxon>
        <taxon>Dikarya</taxon>
        <taxon>Ascomycota</taxon>
        <taxon>Pezizomycotina</taxon>
        <taxon>Leotiomycetes</taxon>
        <taxon>Helotiales</taxon>
        <taxon>Helotiaceae</taxon>
        <taxon>Glarea</taxon>
    </lineage>
</organism>
<evidence type="ECO:0000313" key="3">
    <source>
        <dbReference type="Proteomes" id="UP000016922"/>
    </source>
</evidence>
<evidence type="ECO:0000313" key="2">
    <source>
        <dbReference type="EMBL" id="EPE32273.1"/>
    </source>
</evidence>
<dbReference type="HOGENOM" id="CLU_1652306_0_0_1"/>
<evidence type="ECO:0000256" key="1">
    <source>
        <dbReference type="SAM" id="MobiDB-lite"/>
    </source>
</evidence>